<dbReference type="AlphaFoldDB" id="A0A8S0SPD2"/>
<gene>
    <name evidence="5" type="ORF">OLEA9_A119646</name>
</gene>
<sequence>MESVIVRLTQDVMVLKIEDPMEDLMVPGIDGSRDEGGIHRNSEGERFMEPYAPTAKDLALRDVVSRSMTMDFREGRGVGMAAFTIFGVKFGLSECVKFWYQKVTFTSRVSCFGRREQRAFQM</sequence>
<protein>
    <submittedName>
        <fullName evidence="5">Succinate dehydrogenase [ubiquinone] flavo subunit 1, mitochondrial</fullName>
    </submittedName>
</protein>
<comment type="caution">
    <text evidence="5">The sequence shown here is derived from an EMBL/GenBank/DDBJ whole genome shotgun (WGS) entry which is preliminary data.</text>
</comment>
<dbReference type="EMBL" id="CACTIH010005450">
    <property type="protein sequence ID" value="CAA2993458.1"/>
    <property type="molecule type" value="Genomic_DNA"/>
</dbReference>
<dbReference type="InterPro" id="IPR003953">
    <property type="entry name" value="FAD-dep_OxRdtase_2_FAD-bd"/>
</dbReference>
<feature type="domain" description="FAD-dependent oxidoreductase 2 FAD-binding" evidence="4">
    <location>
        <begin position="31"/>
        <end position="77"/>
    </location>
</feature>
<proteinExistence type="predicted"/>
<evidence type="ECO:0000256" key="3">
    <source>
        <dbReference type="PIRSR" id="PIRSR630664-50"/>
    </source>
</evidence>
<dbReference type="PANTHER" id="PTHR11632:SF51">
    <property type="entry name" value="SUCCINATE DEHYDROGENASE [UBIQUINONE] FLAVOPROTEIN SUBUNIT, MITOCHONDRIAL"/>
    <property type="match status" value="1"/>
</dbReference>
<dbReference type="GO" id="GO:0005739">
    <property type="term" value="C:mitochondrion"/>
    <property type="evidence" value="ECO:0007669"/>
    <property type="project" value="GOC"/>
</dbReference>
<evidence type="ECO:0000313" key="6">
    <source>
        <dbReference type="Proteomes" id="UP000594638"/>
    </source>
</evidence>
<name>A0A8S0SPD2_OLEEU</name>
<dbReference type="GO" id="GO:0006121">
    <property type="term" value="P:mitochondrial electron transport, succinate to ubiquinone"/>
    <property type="evidence" value="ECO:0007669"/>
    <property type="project" value="TreeGrafter"/>
</dbReference>
<organism evidence="5 6">
    <name type="scientific">Olea europaea subsp. europaea</name>
    <dbReference type="NCBI Taxonomy" id="158383"/>
    <lineage>
        <taxon>Eukaryota</taxon>
        <taxon>Viridiplantae</taxon>
        <taxon>Streptophyta</taxon>
        <taxon>Embryophyta</taxon>
        <taxon>Tracheophyta</taxon>
        <taxon>Spermatophyta</taxon>
        <taxon>Magnoliopsida</taxon>
        <taxon>eudicotyledons</taxon>
        <taxon>Gunneridae</taxon>
        <taxon>Pentapetalae</taxon>
        <taxon>asterids</taxon>
        <taxon>lamiids</taxon>
        <taxon>Lamiales</taxon>
        <taxon>Oleaceae</taxon>
        <taxon>Oleeae</taxon>
        <taxon>Olea</taxon>
    </lineage>
</organism>
<accession>A0A8S0SPD2</accession>
<keyword evidence="1" id="KW-0285">Flavoprotein</keyword>
<feature type="active site" description="Proton acceptor" evidence="3">
    <location>
        <position position="61"/>
    </location>
</feature>
<evidence type="ECO:0000259" key="4">
    <source>
        <dbReference type="Pfam" id="PF00890"/>
    </source>
</evidence>
<dbReference type="Gene3D" id="3.90.700.10">
    <property type="entry name" value="Succinate dehydrogenase/fumarate reductase flavoprotein, catalytic domain"/>
    <property type="match status" value="1"/>
</dbReference>
<evidence type="ECO:0000313" key="5">
    <source>
        <dbReference type="EMBL" id="CAA2993458.1"/>
    </source>
</evidence>
<evidence type="ECO:0000256" key="1">
    <source>
        <dbReference type="ARBA" id="ARBA00022630"/>
    </source>
</evidence>
<evidence type="ECO:0000256" key="2">
    <source>
        <dbReference type="ARBA" id="ARBA00023002"/>
    </source>
</evidence>
<dbReference type="Gramene" id="OE9A119646T1">
    <property type="protein sequence ID" value="OE9A119646C1"/>
    <property type="gene ID" value="OE9A119646"/>
</dbReference>
<dbReference type="GO" id="GO:0050660">
    <property type="term" value="F:flavin adenine dinucleotide binding"/>
    <property type="evidence" value="ECO:0007669"/>
    <property type="project" value="TreeGrafter"/>
</dbReference>
<dbReference type="OrthoDB" id="71672at2759"/>
<dbReference type="Pfam" id="PF00890">
    <property type="entry name" value="FAD_binding_2"/>
    <property type="match status" value="1"/>
</dbReference>
<keyword evidence="6" id="KW-1185">Reference proteome</keyword>
<dbReference type="Proteomes" id="UP000594638">
    <property type="component" value="Unassembled WGS sequence"/>
</dbReference>
<dbReference type="GO" id="GO:0008177">
    <property type="term" value="F:succinate dehydrogenase (quinone) activity"/>
    <property type="evidence" value="ECO:0007669"/>
    <property type="project" value="TreeGrafter"/>
</dbReference>
<dbReference type="InterPro" id="IPR027477">
    <property type="entry name" value="Succ_DH/fumarate_Rdtase_cat_sf"/>
</dbReference>
<dbReference type="SUPFAM" id="SSF56425">
    <property type="entry name" value="Succinate dehydrogenase/fumarate reductase flavoprotein, catalytic domain"/>
    <property type="match status" value="1"/>
</dbReference>
<dbReference type="GO" id="GO:0009055">
    <property type="term" value="F:electron transfer activity"/>
    <property type="evidence" value="ECO:0007669"/>
    <property type="project" value="TreeGrafter"/>
</dbReference>
<dbReference type="InterPro" id="IPR030664">
    <property type="entry name" value="SdhA/FrdA/AprA"/>
</dbReference>
<dbReference type="PANTHER" id="PTHR11632">
    <property type="entry name" value="SUCCINATE DEHYDROGENASE 2 FLAVOPROTEIN SUBUNIT"/>
    <property type="match status" value="1"/>
</dbReference>
<reference evidence="5 6" key="1">
    <citation type="submission" date="2019-12" db="EMBL/GenBank/DDBJ databases">
        <authorList>
            <person name="Alioto T."/>
            <person name="Alioto T."/>
            <person name="Gomez Garrido J."/>
        </authorList>
    </citation>
    <scope>NUCLEOTIDE SEQUENCE [LARGE SCALE GENOMIC DNA]</scope>
</reference>
<keyword evidence="2" id="KW-0560">Oxidoreductase</keyword>